<keyword evidence="1" id="KW-0430">Lectin</keyword>
<organism evidence="3 4">
    <name type="scientific">Cyprinus carpio</name>
    <name type="common">Common carp</name>
    <dbReference type="NCBI Taxonomy" id="7962"/>
    <lineage>
        <taxon>Eukaryota</taxon>
        <taxon>Metazoa</taxon>
        <taxon>Chordata</taxon>
        <taxon>Craniata</taxon>
        <taxon>Vertebrata</taxon>
        <taxon>Euteleostomi</taxon>
        <taxon>Actinopterygii</taxon>
        <taxon>Neopterygii</taxon>
        <taxon>Teleostei</taxon>
        <taxon>Ostariophysi</taxon>
        <taxon>Cypriniformes</taxon>
        <taxon>Cyprinidae</taxon>
        <taxon>Cyprininae</taxon>
        <taxon>Cyprinus</taxon>
    </lineage>
</organism>
<dbReference type="PROSITE" id="PS50041">
    <property type="entry name" value="C_TYPE_LECTIN_2"/>
    <property type="match status" value="1"/>
</dbReference>
<dbReference type="InterPro" id="IPR016186">
    <property type="entry name" value="C-type_lectin-like/link_sf"/>
</dbReference>
<dbReference type="InterPro" id="IPR001304">
    <property type="entry name" value="C-type_lectin-like"/>
</dbReference>
<dbReference type="SMART" id="SM00034">
    <property type="entry name" value="CLECT"/>
    <property type="match status" value="1"/>
</dbReference>
<evidence type="ECO:0000313" key="3">
    <source>
        <dbReference type="Ensembl" id="ENSCCRP00010014021.1"/>
    </source>
</evidence>
<dbReference type="Gene3D" id="3.10.100.10">
    <property type="entry name" value="Mannose-Binding Protein A, subunit A"/>
    <property type="match status" value="1"/>
</dbReference>
<name>A0A8C1GUG3_CYPCA</name>
<dbReference type="PANTHER" id="PTHR22803">
    <property type="entry name" value="MANNOSE, PHOSPHOLIPASE, LECTIN RECEPTOR RELATED"/>
    <property type="match status" value="1"/>
</dbReference>
<evidence type="ECO:0000313" key="4">
    <source>
        <dbReference type="Proteomes" id="UP000694427"/>
    </source>
</evidence>
<protein>
    <recommendedName>
        <fullName evidence="2">C-type lectin domain-containing protein</fullName>
    </recommendedName>
</protein>
<dbReference type="GO" id="GO:0030246">
    <property type="term" value="F:carbohydrate binding"/>
    <property type="evidence" value="ECO:0007669"/>
    <property type="project" value="UniProtKB-KW"/>
</dbReference>
<dbReference type="Ensembl" id="ENSCCRT00010015293.1">
    <property type="protein sequence ID" value="ENSCCRP00010014021.1"/>
    <property type="gene ID" value="ENSCCRG00010006042.1"/>
</dbReference>
<dbReference type="Proteomes" id="UP000694427">
    <property type="component" value="Unplaced"/>
</dbReference>
<dbReference type="InterPro" id="IPR016187">
    <property type="entry name" value="CTDL_fold"/>
</dbReference>
<evidence type="ECO:0000256" key="1">
    <source>
        <dbReference type="ARBA" id="ARBA00022734"/>
    </source>
</evidence>
<keyword evidence="4" id="KW-1185">Reference proteome</keyword>
<sequence length="191" mass="21788">MDKGSIFDSEDRTEKIVDIYVTAEAVRDMKYRKDKEDLDNKTQKTQTPQHTAELVLFTDGWTYYQSSIYYMSKEMMNWTESRRYCMDTGADLIIINNTEKQEFVKNMSGGAAVWIGVTDSDVEGTWKWVDGRNVTSDGGIKEPNGATTENCAVTVGVPQSVFCELVGWIDVACNRAFQWICEKRISQFILP</sequence>
<dbReference type="SUPFAM" id="SSF56436">
    <property type="entry name" value="C-type lectin-like"/>
    <property type="match status" value="1"/>
</dbReference>
<proteinExistence type="predicted"/>
<reference evidence="3" key="2">
    <citation type="submission" date="2025-09" db="UniProtKB">
        <authorList>
            <consortium name="Ensembl"/>
        </authorList>
    </citation>
    <scope>IDENTIFICATION</scope>
</reference>
<dbReference type="AlphaFoldDB" id="A0A8C1GUG3"/>
<accession>A0A8C1GUG3</accession>
<reference evidence="3" key="1">
    <citation type="submission" date="2025-08" db="UniProtKB">
        <authorList>
            <consortium name="Ensembl"/>
        </authorList>
    </citation>
    <scope>IDENTIFICATION</scope>
</reference>
<dbReference type="InterPro" id="IPR050111">
    <property type="entry name" value="C-type_lectin/snaclec_domain"/>
</dbReference>
<dbReference type="CDD" id="cd03590">
    <property type="entry name" value="CLECT_DC-SIGN_like"/>
    <property type="match status" value="1"/>
</dbReference>
<evidence type="ECO:0000259" key="2">
    <source>
        <dbReference type="PROSITE" id="PS50041"/>
    </source>
</evidence>
<dbReference type="InterPro" id="IPR033989">
    <property type="entry name" value="CD209-like_CTLD"/>
</dbReference>
<dbReference type="Pfam" id="PF00059">
    <property type="entry name" value="Lectin_C"/>
    <property type="match status" value="1"/>
</dbReference>
<feature type="domain" description="C-type lectin" evidence="2">
    <location>
        <begin position="64"/>
        <end position="182"/>
    </location>
</feature>